<dbReference type="EMBL" id="KN716406">
    <property type="protein sequence ID" value="KJH45467.1"/>
    <property type="molecule type" value="Genomic_DNA"/>
</dbReference>
<evidence type="ECO:0000313" key="2">
    <source>
        <dbReference type="Proteomes" id="UP000053766"/>
    </source>
</evidence>
<reference evidence="1 2" key="1">
    <citation type="submission" date="2013-11" db="EMBL/GenBank/DDBJ databases">
        <title>Draft genome of the bovine lungworm Dictyocaulus viviparus.</title>
        <authorList>
            <person name="Mitreva M."/>
        </authorList>
    </citation>
    <scope>NUCLEOTIDE SEQUENCE [LARGE SCALE GENOMIC DNA]</scope>
    <source>
        <strain evidence="1 2">HannoverDv2000</strain>
    </source>
</reference>
<proteinExistence type="predicted"/>
<keyword evidence="2" id="KW-1185">Reference proteome</keyword>
<accession>A0A0D8XNZ2</accession>
<sequence length="195" mass="22866">MALGLSLSSDIWRFFIENVEAGEEYSMSFDSLLEWELIWLKQVACLPTEGLNLSDPYNPVVQFSLRCEEYWITIRPGYAFPHQSPIVKCAYQQGFYFDWCSKDECSVQVTTLTNVVQWYRDYCESIDAAILQIKSADNNFFTLLEYSMHNEDPECFAVKLCPKNMLFAYDEAIWRTAEQLNSFYYMIDKKNALVF</sequence>
<reference evidence="2" key="2">
    <citation type="journal article" date="2016" name="Sci. Rep.">
        <title>Dictyocaulus viviparus genome, variome and transcriptome elucidate lungworm biology and support future intervention.</title>
        <authorList>
            <person name="McNulty S.N."/>
            <person name="Strube C."/>
            <person name="Rosa B.A."/>
            <person name="Martin J.C."/>
            <person name="Tyagi R."/>
            <person name="Choi Y.J."/>
            <person name="Wang Q."/>
            <person name="Hallsworth Pepin K."/>
            <person name="Zhang X."/>
            <person name="Ozersky P."/>
            <person name="Wilson R.K."/>
            <person name="Sternberg P.W."/>
            <person name="Gasser R.B."/>
            <person name="Mitreva M."/>
        </authorList>
    </citation>
    <scope>NUCLEOTIDE SEQUENCE [LARGE SCALE GENOMIC DNA]</scope>
    <source>
        <strain evidence="2">HannoverDv2000</strain>
    </source>
</reference>
<protein>
    <submittedName>
        <fullName evidence="1">Uncharacterized protein</fullName>
    </submittedName>
</protein>
<dbReference type="AlphaFoldDB" id="A0A0D8XNZ2"/>
<gene>
    <name evidence="1" type="ORF">DICVIV_08470</name>
</gene>
<evidence type="ECO:0000313" key="1">
    <source>
        <dbReference type="EMBL" id="KJH45467.1"/>
    </source>
</evidence>
<name>A0A0D8XNZ2_DICVI</name>
<organism evidence="1 2">
    <name type="scientific">Dictyocaulus viviparus</name>
    <name type="common">Bovine lungworm</name>
    <dbReference type="NCBI Taxonomy" id="29172"/>
    <lineage>
        <taxon>Eukaryota</taxon>
        <taxon>Metazoa</taxon>
        <taxon>Ecdysozoa</taxon>
        <taxon>Nematoda</taxon>
        <taxon>Chromadorea</taxon>
        <taxon>Rhabditida</taxon>
        <taxon>Rhabditina</taxon>
        <taxon>Rhabditomorpha</taxon>
        <taxon>Strongyloidea</taxon>
        <taxon>Metastrongylidae</taxon>
        <taxon>Dictyocaulus</taxon>
    </lineage>
</organism>
<dbReference type="OrthoDB" id="5788704at2759"/>
<dbReference type="Proteomes" id="UP000053766">
    <property type="component" value="Unassembled WGS sequence"/>
</dbReference>